<reference evidence="2" key="1">
    <citation type="submission" date="2009-12" db="EMBL/GenBank/DDBJ databases">
        <title>Complete sequence of Treponema azotonutricium strain ZAS-9.</title>
        <authorList>
            <person name="Tetu S.G."/>
            <person name="Matson E."/>
            <person name="Ren Q."/>
            <person name="Seshadri R."/>
            <person name="Elbourne L."/>
            <person name="Hassan K.A."/>
            <person name="Durkin A."/>
            <person name="Radune D."/>
            <person name="Mohamoud Y."/>
            <person name="Shay R."/>
            <person name="Jin S."/>
            <person name="Zhang X."/>
            <person name="Lucey K."/>
            <person name="Ballor N.R."/>
            <person name="Ottesen E."/>
            <person name="Rosenthal R."/>
            <person name="Allen A."/>
            <person name="Leadbetter J.R."/>
            <person name="Paulsen I.T."/>
        </authorList>
    </citation>
    <scope>NUCLEOTIDE SEQUENCE [LARGE SCALE GENOMIC DNA]</scope>
    <source>
        <strain evidence="2">ATCC BAA-888 / DSM 13862 / ZAS-9</strain>
    </source>
</reference>
<name>F5YF87_LEAAZ</name>
<dbReference type="STRING" id="545695.TREAZ_1418"/>
<dbReference type="InParanoid" id="F5YF87"/>
<dbReference type="AlphaFoldDB" id="F5YF87"/>
<protein>
    <submittedName>
        <fullName evidence="1">Uncharacterized protein</fullName>
    </submittedName>
</protein>
<dbReference type="Proteomes" id="UP000009222">
    <property type="component" value="Chromosome"/>
</dbReference>
<evidence type="ECO:0000313" key="2">
    <source>
        <dbReference type="Proteomes" id="UP000009222"/>
    </source>
</evidence>
<dbReference type="EMBL" id="CP001841">
    <property type="protein sequence ID" value="AEF80581.1"/>
    <property type="molecule type" value="Genomic_DNA"/>
</dbReference>
<gene>
    <name evidence="1" type="ordered locus">TREAZ_1418</name>
</gene>
<accession>F5YF87</accession>
<proteinExistence type="predicted"/>
<reference evidence="1 2" key="2">
    <citation type="journal article" date="2011" name="ISME J.">
        <title>RNA-seq reveals cooperative metabolic interactions between two termite-gut spirochete species in co-culture.</title>
        <authorList>
            <person name="Rosenthal A.Z."/>
            <person name="Matson E.G."/>
            <person name="Eldar A."/>
            <person name="Leadbetter J.R."/>
        </authorList>
    </citation>
    <scope>NUCLEOTIDE SEQUENCE [LARGE SCALE GENOMIC DNA]</scope>
    <source>
        <strain evidence="2">ATCC BAA-888 / DSM 13862 / ZAS-9</strain>
    </source>
</reference>
<sequence>MVAANAVDVACLQEPTGNPLPERKFVDQLCKIILKFACQIFLDKSCSIGLLCLLFS</sequence>
<dbReference type="KEGG" id="taz:TREAZ_1418"/>
<organism evidence="1 2">
    <name type="scientific">Leadbettera azotonutricia (strain ATCC BAA-888 / DSM 13862 / ZAS-9)</name>
    <name type="common">Treponema azotonutricium</name>
    <dbReference type="NCBI Taxonomy" id="545695"/>
    <lineage>
        <taxon>Bacteria</taxon>
        <taxon>Pseudomonadati</taxon>
        <taxon>Spirochaetota</taxon>
        <taxon>Spirochaetia</taxon>
        <taxon>Spirochaetales</taxon>
        <taxon>Breznakiellaceae</taxon>
        <taxon>Leadbettera</taxon>
    </lineage>
</organism>
<dbReference type="HOGENOM" id="CLU_3012939_0_0_12"/>
<keyword evidence="2" id="KW-1185">Reference proteome</keyword>
<evidence type="ECO:0000313" key="1">
    <source>
        <dbReference type="EMBL" id="AEF80581.1"/>
    </source>
</evidence>